<gene>
    <name evidence="2" type="ORF">ACFQ5J_00545</name>
</gene>
<dbReference type="RefSeq" id="WP_225419447.1">
    <property type="nucleotide sequence ID" value="NZ_JBHTON010000001.1"/>
</dbReference>
<evidence type="ECO:0000313" key="3">
    <source>
        <dbReference type="Proteomes" id="UP001597252"/>
    </source>
</evidence>
<accession>A0ABW4E5I5</accession>
<proteinExistence type="predicted"/>
<dbReference type="InterPro" id="IPR018770">
    <property type="entry name" value="ChloroindolylP_hydrolase"/>
</dbReference>
<sequence length="236" mass="26294">MKKTPKRIRWWRIGVWALAGLALGMATHQLGIAIFVGIVFAFARFIGELSRPKPAQDTTTPPLTSKMAMHYQASGLDDSEISLFRETMDEVADQIQSFEDITNRVPQLKRIALNTDIVDVLHAYFKAIVENPKQMGAAGHFIYEQLPNLVRIANKYEAISHHEVKTADTYAVLTTAANTTADLANAIRDDYAHFVETDIDDLEADINLAKKQLPESTVAPGQHVDLSGLKEKEHVQ</sequence>
<protein>
    <submittedName>
        <fullName evidence="2">5-bromo-4-chloroindolyl phosphate hydrolysis family protein</fullName>
    </submittedName>
</protein>
<reference evidence="3" key="1">
    <citation type="journal article" date="2019" name="Int. J. Syst. Evol. Microbiol.">
        <title>The Global Catalogue of Microorganisms (GCM) 10K type strain sequencing project: providing services to taxonomists for standard genome sequencing and annotation.</title>
        <authorList>
            <consortium name="The Broad Institute Genomics Platform"/>
            <consortium name="The Broad Institute Genome Sequencing Center for Infectious Disease"/>
            <person name="Wu L."/>
            <person name="Ma J."/>
        </authorList>
    </citation>
    <scope>NUCLEOTIDE SEQUENCE [LARGE SCALE GENOMIC DNA]</scope>
    <source>
        <strain evidence="3">CCM 8903</strain>
    </source>
</reference>
<keyword evidence="3" id="KW-1185">Reference proteome</keyword>
<dbReference type="Pfam" id="PF10112">
    <property type="entry name" value="Halogen_Hydrol"/>
    <property type="match status" value="1"/>
</dbReference>
<comment type="caution">
    <text evidence="2">The sequence shown here is derived from an EMBL/GenBank/DDBJ whole genome shotgun (WGS) entry which is preliminary data.</text>
</comment>
<name>A0ABW4E5I5_9LACO</name>
<evidence type="ECO:0000313" key="2">
    <source>
        <dbReference type="EMBL" id="MFD1483735.1"/>
    </source>
</evidence>
<organism evidence="2 3">
    <name type="scientific">Lacticaseibacillus baoqingensis</name>
    <dbReference type="NCBI Taxonomy" id="2486013"/>
    <lineage>
        <taxon>Bacteria</taxon>
        <taxon>Bacillati</taxon>
        <taxon>Bacillota</taxon>
        <taxon>Bacilli</taxon>
        <taxon>Lactobacillales</taxon>
        <taxon>Lactobacillaceae</taxon>
        <taxon>Lacticaseibacillus</taxon>
    </lineage>
</organism>
<dbReference type="EMBL" id="JBHTON010000001">
    <property type="protein sequence ID" value="MFD1483735.1"/>
    <property type="molecule type" value="Genomic_DNA"/>
</dbReference>
<feature type="region of interest" description="Disordered" evidence="1">
    <location>
        <begin position="217"/>
        <end position="236"/>
    </location>
</feature>
<evidence type="ECO:0000256" key="1">
    <source>
        <dbReference type="SAM" id="MobiDB-lite"/>
    </source>
</evidence>
<dbReference type="Proteomes" id="UP001597252">
    <property type="component" value="Unassembled WGS sequence"/>
</dbReference>